<dbReference type="AlphaFoldDB" id="F5XIG8"/>
<accession>F5XIG8</accession>
<sequence length="264" mass="29137">MIYVTQWAADDAAILLLLARTRWFAFSLYAASIGRRGPRVACTLLSGQEGRFLAYAPGFQDAVPPHSTPSLFAIWQAARMPGWYFVFTSTEMRREHVLCRSIAQSDFAPLRGDDELARNGSAARVCDAPLEKLGAVCGDDSRWSKVPYRAGFGVTLRQIASRRSKAKGLSSHCLEPDEGFRRQFSVLNPGYCSQYLSVRVVFRVYEPGRRADRMAACGLLRRPAVANRCLCISLNVRASTGLQSSPRRLSGPIAAALTEKGEEI</sequence>
<organism evidence="1 2">
    <name type="scientific">Microlunatus phosphovorus (strain ATCC 700054 / DSM 10555 / JCM 9379 / NBRC 101784 / NCIMB 13414 / VKM Ac-1990 / NM-1)</name>
    <dbReference type="NCBI Taxonomy" id="1032480"/>
    <lineage>
        <taxon>Bacteria</taxon>
        <taxon>Bacillati</taxon>
        <taxon>Actinomycetota</taxon>
        <taxon>Actinomycetes</taxon>
        <taxon>Propionibacteriales</taxon>
        <taxon>Propionibacteriaceae</taxon>
        <taxon>Microlunatus</taxon>
    </lineage>
</organism>
<evidence type="ECO:0000313" key="1">
    <source>
        <dbReference type="EMBL" id="BAK38206.1"/>
    </source>
</evidence>
<evidence type="ECO:0000313" key="2">
    <source>
        <dbReference type="Proteomes" id="UP000007947"/>
    </source>
</evidence>
<gene>
    <name evidence="1" type="ordered locus">MLP_51920</name>
</gene>
<name>F5XIG8_MICPN</name>
<dbReference type="EMBL" id="AP012204">
    <property type="protein sequence ID" value="BAK38206.1"/>
    <property type="molecule type" value="Genomic_DNA"/>
</dbReference>
<proteinExistence type="predicted"/>
<protein>
    <submittedName>
        <fullName evidence="1">Uncharacterized protein</fullName>
    </submittedName>
</protein>
<reference evidence="1 2" key="1">
    <citation type="submission" date="2011-05" db="EMBL/GenBank/DDBJ databases">
        <title>Whole genome sequence of Microlunatus phosphovorus NM-1.</title>
        <authorList>
            <person name="Hosoyama A."/>
            <person name="Sasaki K."/>
            <person name="Harada T."/>
            <person name="Igarashi R."/>
            <person name="Kawakoshi A."/>
            <person name="Sasagawa M."/>
            <person name="Fukada J."/>
            <person name="Nakamura S."/>
            <person name="Katano Y."/>
            <person name="Hanada S."/>
            <person name="Kamagata Y."/>
            <person name="Nakamura N."/>
            <person name="Yamazaki S."/>
            <person name="Fujita N."/>
        </authorList>
    </citation>
    <scope>NUCLEOTIDE SEQUENCE [LARGE SCALE GENOMIC DNA]</scope>
    <source>
        <strain evidence="2">ATCC 700054 / DSM 10555 / JCM 9379 / NBRC 101784 / NCIMB 13414 / VKM Ac-1990 / NM-1</strain>
    </source>
</reference>
<dbReference type="Proteomes" id="UP000007947">
    <property type="component" value="Chromosome"/>
</dbReference>
<keyword evidence="2" id="KW-1185">Reference proteome</keyword>
<dbReference type="HOGENOM" id="CLU_1052983_0_0_11"/>
<dbReference type="KEGG" id="mph:MLP_51920"/>
<dbReference type="STRING" id="1032480.MLP_51920"/>